<dbReference type="EMBL" id="FQWQ01000006">
    <property type="protein sequence ID" value="SHH99037.1"/>
    <property type="molecule type" value="Genomic_DNA"/>
</dbReference>
<evidence type="ECO:0000313" key="1">
    <source>
        <dbReference type="EMBL" id="SHH99037.1"/>
    </source>
</evidence>
<dbReference type="Proteomes" id="UP000184212">
    <property type="component" value="Unassembled WGS sequence"/>
</dbReference>
<proteinExistence type="predicted"/>
<dbReference type="RefSeq" id="WP_073143469.1">
    <property type="nucleotide sequence ID" value="NZ_FQWQ01000006.1"/>
</dbReference>
<organism evidence="1 2">
    <name type="scientific">Chryseolinea serpens</name>
    <dbReference type="NCBI Taxonomy" id="947013"/>
    <lineage>
        <taxon>Bacteria</taxon>
        <taxon>Pseudomonadati</taxon>
        <taxon>Bacteroidota</taxon>
        <taxon>Cytophagia</taxon>
        <taxon>Cytophagales</taxon>
        <taxon>Fulvivirgaceae</taxon>
        <taxon>Chryseolinea</taxon>
    </lineage>
</organism>
<dbReference type="Pfam" id="PF25593">
    <property type="entry name" value="GldD_lipo"/>
    <property type="match status" value="1"/>
</dbReference>
<reference evidence="1 2" key="1">
    <citation type="submission" date="2016-11" db="EMBL/GenBank/DDBJ databases">
        <authorList>
            <person name="Jaros S."/>
            <person name="Januszkiewicz K."/>
            <person name="Wedrychowicz H."/>
        </authorList>
    </citation>
    <scope>NUCLEOTIDE SEQUENCE [LARGE SCALE GENOMIC DNA]</scope>
    <source>
        <strain evidence="1 2">DSM 24574</strain>
    </source>
</reference>
<dbReference type="OrthoDB" id="679501at2"/>
<dbReference type="AlphaFoldDB" id="A0A1M5XGS7"/>
<protein>
    <submittedName>
        <fullName evidence="1">Protein involved in gliding motility GldD</fullName>
    </submittedName>
</protein>
<accession>A0A1M5XGS7</accession>
<evidence type="ECO:0000313" key="2">
    <source>
        <dbReference type="Proteomes" id="UP000184212"/>
    </source>
</evidence>
<name>A0A1M5XGS7_9BACT</name>
<dbReference type="InterPro" id="IPR019850">
    <property type="entry name" value="GldD-like"/>
</dbReference>
<dbReference type="NCBIfam" id="TIGR03512">
    <property type="entry name" value="GldD_lipo"/>
    <property type="match status" value="1"/>
</dbReference>
<gene>
    <name evidence="1" type="ORF">SAMN04488109_6542</name>
</gene>
<keyword evidence="2" id="KW-1185">Reference proteome</keyword>
<dbReference type="STRING" id="947013.SAMN04488109_6542"/>
<sequence length="202" mass="23394">MSRLKKFRVTSFTAWLVAGFSLGFWGCQQEYQPKPLGYNRLLLPEHEYRSLPDSLPYSFEYSKHATLLSDTSRIRERFWVEIYYPTIKANVHITYKPIQNQKMLKEYLDDSYTLTAKHQIKAYAINEAITKTPSGKTAVIAELEGEVPSQFQFTVTDSTKNFMRGALYFNTKVANDSLAPAIEFMKKDIMHLINTLAWKQGK</sequence>